<evidence type="ECO:0000256" key="5">
    <source>
        <dbReference type="ARBA" id="ARBA00022729"/>
    </source>
</evidence>
<dbReference type="AlphaFoldDB" id="R0FC25"/>
<evidence type="ECO:0000256" key="6">
    <source>
        <dbReference type="ARBA" id="ARBA00023157"/>
    </source>
</evidence>
<dbReference type="EMBL" id="KB870810">
    <property type="protein sequence ID" value="EOA19336.1"/>
    <property type="molecule type" value="Genomic_DNA"/>
</dbReference>
<evidence type="ECO:0000313" key="11">
    <source>
        <dbReference type="Proteomes" id="UP000029121"/>
    </source>
</evidence>
<dbReference type="PANTHER" id="PTHR34270">
    <property type="entry name" value="PROTEIN RALF-LIKE 15-RELATED"/>
    <property type="match status" value="1"/>
</dbReference>
<keyword evidence="6" id="KW-1015">Disulfide bond</keyword>
<evidence type="ECO:0000256" key="4">
    <source>
        <dbReference type="ARBA" id="ARBA00022702"/>
    </source>
</evidence>
<accession>R0FC25</accession>
<evidence type="ECO:0000256" key="1">
    <source>
        <dbReference type="ARBA" id="ARBA00004613"/>
    </source>
</evidence>
<feature type="region of interest" description="Disordered" evidence="8">
    <location>
        <begin position="63"/>
        <end position="93"/>
    </location>
</feature>
<dbReference type="PANTHER" id="PTHR34270:SF3">
    <property type="entry name" value="PROTEIN RALF-LIKE 16-RELATED"/>
    <property type="match status" value="1"/>
</dbReference>
<dbReference type="GO" id="GO:0005179">
    <property type="term" value="F:hormone activity"/>
    <property type="evidence" value="ECO:0007669"/>
    <property type="project" value="UniProtKB-KW"/>
</dbReference>
<dbReference type="InterPro" id="IPR008801">
    <property type="entry name" value="RALF"/>
</dbReference>
<evidence type="ECO:0000256" key="8">
    <source>
        <dbReference type="SAM" id="MobiDB-lite"/>
    </source>
</evidence>
<keyword evidence="3" id="KW-0964">Secreted</keyword>
<comment type="function">
    <text evidence="7">Cell signaling peptide that may regulate plant stress, growth, and development. Mediates a rapid alkalinization of extracellular space by mediating a transient increase in the cytoplasmic Ca(2+) concentration leading to a calcium-dependent signaling events through a cell surface receptor and a concomitant activation of some intracellular mitogen-activated protein kinases.</text>
</comment>
<name>R0FC25_9BRAS</name>
<protein>
    <submittedName>
        <fullName evidence="10">Uncharacterized protein</fullName>
    </submittedName>
</protein>
<proteinExistence type="inferred from homology"/>
<keyword evidence="11" id="KW-1185">Reference proteome</keyword>
<dbReference type="Proteomes" id="UP000029121">
    <property type="component" value="Unassembled WGS sequence"/>
</dbReference>
<dbReference type="GO" id="GO:0040008">
    <property type="term" value="P:regulation of growth"/>
    <property type="evidence" value="ECO:0007669"/>
    <property type="project" value="UniProtKB-ARBA"/>
</dbReference>
<dbReference type="Pfam" id="PF05498">
    <property type="entry name" value="RALF"/>
    <property type="match status" value="1"/>
</dbReference>
<sequence>MSILKGRQKLMLVTIFIACVVISNMNVAAARVITYPTIGRGDPLPDCDHGKCPPQQVAPYRRGCERSQRCRGPPGGRNRKNRVRIRSGSFKVY</sequence>
<organism evidence="10 11">
    <name type="scientific">Capsella rubella</name>
    <dbReference type="NCBI Taxonomy" id="81985"/>
    <lineage>
        <taxon>Eukaryota</taxon>
        <taxon>Viridiplantae</taxon>
        <taxon>Streptophyta</taxon>
        <taxon>Embryophyta</taxon>
        <taxon>Tracheophyta</taxon>
        <taxon>Spermatophyta</taxon>
        <taxon>Magnoliopsida</taxon>
        <taxon>eudicotyledons</taxon>
        <taxon>Gunneridae</taxon>
        <taxon>Pentapetalae</taxon>
        <taxon>rosids</taxon>
        <taxon>malvids</taxon>
        <taxon>Brassicales</taxon>
        <taxon>Brassicaceae</taxon>
        <taxon>Camelineae</taxon>
        <taxon>Capsella</taxon>
    </lineage>
</organism>
<evidence type="ECO:0000313" key="10">
    <source>
        <dbReference type="EMBL" id="EOA19336.1"/>
    </source>
</evidence>
<evidence type="ECO:0000256" key="2">
    <source>
        <dbReference type="ARBA" id="ARBA00009178"/>
    </source>
</evidence>
<feature type="chain" id="PRO_5004341695" evidence="9">
    <location>
        <begin position="31"/>
        <end position="93"/>
    </location>
</feature>
<comment type="subcellular location">
    <subcellularLocation>
        <location evidence="1">Secreted</location>
    </subcellularLocation>
</comment>
<reference evidence="11" key="1">
    <citation type="journal article" date="2013" name="Nat. Genet.">
        <title>The Capsella rubella genome and the genomic consequences of rapid mating system evolution.</title>
        <authorList>
            <person name="Slotte T."/>
            <person name="Hazzouri K.M."/>
            <person name="Agren J.A."/>
            <person name="Koenig D."/>
            <person name="Maumus F."/>
            <person name="Guo Y.L."/>
            <person name="Steige K."/>
            <person name="Platts A.E."/>
            <person name="Escobar J.S."/>
            <person name="Newman L.K."/>
            <person name="Wang W."/>
            <person name="Mandakova T."/>
            <person name="Vello E."/>
            <person name="Smith L.M."/>
            <person name="Henz S.R."/>
            <person name="Steffen J."/>
            <person name="Takuno S."/>
            <person name="Brandvain Y."/>
            <person name="Coop G."/>
            <person name="Andolfatto P."/>
            <person name="Hu T.T."/>
            <person name="Blanchette M."/>
            <person name="Clark R.M."/>
            <person name="Quesneville H."/>
            <person name="Nordborg M."/>
            <person name="Gaut B.S."/>
            <person name="Lysak M.A."/>
            <person name="Jenkins J."/>
            <person name="Grimwood J."/>
            <person name="Chapman J."/>
            <person name="Prochnik S."/>
            <person name="Shu S."/>
            <person name="Rokhsar D."/>
            <person name="Schmutz J."/>
            <person name="Weigel D."/>
            <person name="Wright S.I."/>
        </authorList>
    </citation>
    <scope>NUCLEOTIDE SEQUENCE [LARGE SCALE GENOMIC DNA]</scope>
    <source>
        <strain evidence="11">cv. Monte Gargano</strain>
    </source>
</reference>
<evidence type="ECO:0000256" key="9">
    <source>
        <dbReference type="SAM" id="SignalP"/>
    </source>
</evidence>
<evidence type="ECO:0000256" key="7">
    <source>
        <dbReference type="ARBA" id="ARBA00037228"/>
    </source>
</evidence>
<dbReference type="STRING" id="81985.R0FC25"/>
<feature type="signal peptide" evidence="9">
    <location>
        <begin position="1"/>
        <end position="30"/>
    </location>
</feature>
<comment type="similarity">
    <text evidence="2">Belongs to the plant rapid alkalinization factor (RALF) family.</text>
</comment>
<evidence type="ECO:0000256" key="3">
    <source>
        <dbReference type="ARBA" id="ARBA00022525"/>
    </source>
</evidence>
<dbReference type="GO" id="GO:0005576">
    <property type="term" value="C:extracellular region"/>
    <property type="evidence" value="ECO:0007669"/>
    <property type="project" value="UniProtKB-SubCell"/>
</dbReference>
<dbReference type="OrthoDB" id="1086468at2759"/>
<gene>
    <name evidence="10" type="ORF">CARUB_v10003843mg</name>
</gene>
<dbReference type="KEGG" id="crb:17881266"/>
<keyword evidence="4" id="KW-0372">Hormone</keyword>
<keyword evidence="5 9" id="KW-0732">Signal</keyword>